<evidence type="ECO:0000313" key="1">
    <source>
        <dbReference type="EMBL" id="CUW04588.1"/>
    </source>
</evidence>
<keyword evidence="3" id="KW-1185">Reference proteome</keyword>
<dbReference type="SUPFAM" id="SSF50814">
    <property type="entry name" value="Lipocalins"/>
    <property type="match status" value="1"/>
</dbReference>
<dbReference type="Gene3D" id="2.40.128.20">
    <property type="match status" value="1"/>
</dbReference>
<dbReference type="Pfam" id="PF09148">
    <property type="entry name" value="DUF1934"/>
    <property type="match status" value="1"/>
</dbReference>
<proteinExistence type="predicted"/>
<dbReference type="OMA" id="TFTKELH"/>
<evidence type="ECO:0000313" key="3">
    <source>
        <dbReference type="Proteomes" id="UP000199271"/>
    </source>
</evidence>
<protein>
    <submittedName>
        <fullName evidence="2">DUF1934 domain-containing protein</fullName>
    </submittedName>
</protein>
<reference evidence="1 3" key="1">
    <citation type="submission" date="2015-12" db="EMBL/GenBank/DDBJ databases">
        <authorList>
            <person name="Andreevskaya M."/>
        </authorList>
    </citation>
    <scope>NUCLEOTIDE SEQUENCE [LARGE SCALE GENOMIC DNA]</scope>
    <source>
        <strain evidence="1 3">C122c</strain>
    </source>
</reference>
<name>A0A9Q3XTY9_9LACO</name>
<organism evidence="2 4">
    <name type="scientific">Leuconostoc gasicomitatum</name>
    <dbReference type="NCBI Taxonomy" id="115778"/>
    <lineage>
        <taxon>Bacteria</taxon>
        <taxon>Bacillati</taxon>
        <taxon>Bacillota</taxon>
        <taxon>Bacilli</taxon>
        <taxon>Lactobacillales</taxon>
        <taxon>Lactobacillaceae</taxon>
        <taxon>Leuconostoc</taxon>
        <taxon>Leuconostoc gelidum group</taxon>
    </lineage>
</organism>
<dbReference type="GeneID" id="34301128"/>
<dbReference type="Proteomes" id="UP000199271">
    <property type="component" value="Unassembled WGS sequence"/>
</dbReference>
<dbReference type="InterPro" id="IPR015231">
    <property type="entry name" value="DUF1934"/>
</dbReference>
<gene>
    <name evidence="1" type="ORF">C122C_1980</name>
    <name evidence="2" type="ORF">KIJ12_03445</name>
</gene>
<comment type="caution">
    <text evidence="2">The sequence shown here is derived from an EMBL/GenBank/DDBJ whole genome shotgun (WGS) entry which is preliminary data.</text>
</comment>
<dbReference type="Proteomes" id="UP000752647">
    <property type="component" value="Unassembled WGS sequence"/>
</dbReference>
<evidence type="ECO:0000313" key="2">
    <source>
        <dbReference type="EMBL" id="MBZ5962221.1"/>
    </source>
</evidence>
<accession>A0A9Q3XTY9</accession>
<dbReference type="EMBL" id="JAHBFI010000008">
    <property type="protein sequence ID" value="MBZ5962221.1"/>
    <property type="molecule type" value="Genomic_DNA"/>
</dbReference>
<reference evidence="2" key="2">
    <citation type="submission" date="2021-05" db="EMBL/GenBank/DDBJ databases">
        <title>Pangenome of Leuconostoc gelidum warrants species status for Leuconostoc gelidum subsp. gasicomitatum.</title>
        <authorList>
            <person name="Johansson P."/>
            <person name="Sade E."/>
            <person name="Hultman J."/>
            <person name="Auvinen P."/>
            <person name="Bjorkroth J."/>
        </authorList>
    </citation>
    <scope>NUCLEOTIDE SEQUENCE</scope>
    <source>
        <strain evidence="2">A.21.4</strain>
    </source>
</reference>
<sequence length="146" mass="16291">MANDNVNIYLKTTINQAGESEVFEFDTTGEVLIKNGEFFLRYVEVIAGQNQTKVLFKIAGERARLNRSGDVLTKLSFSKGQRLPAHYQTPAGQMQLETYTTALSSQLDVIQLSGLANISYDLYANDAIIGQYDILLQFTQKSSKLN</sequence>
<dbReference type="AlphaFoldDB" id="A0A9Q3XTY9"/>
<dbReference type="EMBL" id="FBSY01000001">
    <property type="protein sequence ID" value="CUW04588.1"/>
    <property type="molecule type" value="Genomic_DNA"/>
</dbReference>
<dbReference type="InterPro" id="IPR012674">
    <property type="entry name" value="Calycin"/>
</dbReference>
<dbReference type="RefSeq" id="WP_013231794.1">
    <property type="nucleotide sequence ID" value="NZ_BPKT01000004.1"/>
</dbReference>
<evidence type="ECO:0000313" key="4">
    <source>
        <dbReference type="Proteomes" id="UP000752647"/>
    </source>
</evidence>